<feature type="region of interest" description="Disordered" evidence="1">
    <location>
        <begin position="255"/>
        <end position="275"/>
    </location>
</feature>
<evidence type="ECO:0000313" key="3">
    <source>
        <dbReference type="WBParaSite" id="maker-uti_cns_0046616-snap-gene-0.8-mRNA-1"/>
    </source>
</evidence>
<dbReference type="AlphaFoldDB" id="A0A1I8JCA5"/>
<evidence type="ECO:0000313" key="2">
    <source>
        <dbReference type="Proteomes" id="UP000095280"/>
    </source>
</evidence>
<feature type="region of interest" description="Disordered" evidence="1">
    <location>
        <begin position="296"/>
        <end position="337"/>
    </location>
</feature>
<feature type="compositionally biased region" description="Pro residues" evidence="1">
    <location>
        <begin position="258"/>
        <end position="268"/>
    </location>
</feature>
<name>A0A1I8JCA5_9PLAT</name>
<feature type="compositionally biased region" description="Basic and acidic residues" evidence="1">
    <location>
        <begin position="472"/>
        <end position="483"/>
    </location>
</feature>
<evidence type="ECO:0000256" key="1">
    <source>
        <dbReference type="SAM" id="MobiDB-lite"/>
    </source>
</evidence>
<organism evidence="2 3">
    <name type="scientific">Macrostomum lignano</name>
    <dbReference type="NCBI Taxonomy" id="282301"/>
    <lineage>
        <taxon>Eukaryota</taxon>
        <taxon>Metazoa</taxon>
        <taxon>Spiralia</taxon>
        <taxon>Lophotrochozoa</taxon>
        <taxon>Platyhelminthes</taxon>
        <taxon>Rhabditophora</taxon>
        <taxon>Macrostomorpha</taxon>
        <taxon>Macrostomida</taxon>
        <taxon>Macrostomidae</taxon>
        <taxon>Macrostomum</taxon>
    </lineage>
</organism>
<keyword evidence="2" id="KW-1185">Reference proteome</keyword>
<reference evidence="3" key="1">
    <citation type="submission" date="2016-11" db="UniProtKB">
        <authorList>
            <consortium name="WormBaseParasite"/>
        </authorList>
    </citation>
    <scope>IDENTIFICATION</scope>
</reference>
<feature type="region of interest" description="Disordered" evidence="1">
    <location>
        <begin position="450"/>
        <end position="483"/>
    </location>
</feature>
<dbReference type="WBParaSite" id="maker-uti_cns_0046616-snap-gene-0.8-mRNA-1">
    <property type="protein sequence ID" value="maker-uti_cns_0046616-snap-gene-0.8-mRNA-1"/>
    <property type="gene ID" value="maker-uti_cns_0046616-snap-gene-0.8"/>
</dbReference>
<protein>
    <submittedName>
        <fullName evidence="3">CNH domain-containing protein</fullName>
    </submittedName>
</protein>
<sequence length="483" mass="50278">TDSLGHLLRRLPGHFRLTAMAATGDRLLLGTEAGVAFLIDRRDVDAKATPVASAPSRCSAAAMRATVMAAGFDDASADAACVWLVGSRQRAAHQTVGLGACFLPPPALSVAQPDLLAMRPRRRLWLADACGRVRHTLHLGGADALRSRPIPLISPARCRRQPKSESSRANEAAAAVFEKVAALTTETEPASLAVVWGPDAGLCVLDPANGVVAGATDLLGRILTVTTTEALADGAGVAEILVLREGAKPPIVRLATAPLPPDQRPPPEATGSGNGSGLLSLFDNVLKLPTSLLSSNTSVDGEAADKSTGAGKGAVKAPTSLSTVAKSSKKPPPVVNGSQAGCQTVRQAADADPFAFVSDSAAPDDDDVVLVKRVLRAVPKRNGSGSRGAGTSQTKMVSADCDGAYRRQAPPRPPLPKLPPKLTQVGVRAFHSQSDEKLIEAAVLQPTHLQDAGALLNPNDRLTESQNGEAQYEDKKHEDKQHE</sequence>
<proteinExistence type="predicted"/>
<dbReference type="Proteomes" id="UP000095280">
    <property type="component" value="Unplaced"/>
</dbReference>
<accession>A0A1I8JCA5</accession>